<feature type="compositionally biased region" description="Polar residues" evidence="1">
    <location>
        <begin position="237"/>
        <end position="254"/>
    </location>
</feature>
<dbReference type="Proteomes" id="UP001153712">
    <property type="component" value="Chromosome 11"/>
</dbReference>
<name>A0A9N9TJ15_PHYSR</name>
<accession>A0A9N9TJ15</accession>
<reference evidence="2" key="1">
    <citation type="submission" date="2022-01" db="EMBL/GenBank/DDBJ databases">
        <authorList>
            <person name="King R."/>
        </authorList>
    </citation>
    <scope>NUCLEOTIDE SEQUENCE</scope>
</reference>
<gene>
    <name evidence="2" type="ORF">PHYEVI_LOCUS2194</name>
</gene>
<dbReference type="EMBL" id="OU900104">
    <property type="protein sequence ID" value="CAG9855751.1"/>
    <property type="molecule type" value="Genomic_DNA"/>
</dbReference>
<sequence length="428" mass="49761">MEHEDDVKRIKEQIKYKVNKSKVNKCDLKSHVQEPFSVLDIPQLLNYFETPDEKKSFRKSSTKPSEEIKQGDNSETLTKTDKKLIPSLSEILNIIKLVRETFLWKPDRSADLRSNEKQLSNFSVEEKIALVKENSRKYSQKNNYDTSYYLSVLLKLKDYLQIFIRDDNVENPEISEIFSKLKCFIWRLSKNEELQAKKHTQNLVNTDMTSQSYQSSPALQSFNKIKLGPKRKKKTVSSDGLINGNKDQPASTNYLSTSPLKMLLKMNTKCSSTRRQNLPKLYARKDKFNTIFNIYGDLLNDYKEYYQPYVHKSTPSLEKLKTKHPHKAPAEDPIYHIEYFDNEDVLLYLLGNKLSPTIFPKRISARKHHKKSVRKSHSVSTTFNRNDVKSKNILKKSTKGGTKINKKVTFQLPETSSDQIKGYKNGKV</sequence>
<dbReference type="AlphaFoldDB" id="A0A9N9TJ15"/>
<feature type="compositionally biased region" description="Basic and acidic residues" evidence="1">
    <location>
        <begin position="64"/>
        <end position="75"/>
    </location>
</feature>
<evidence type="ECO:0000256" key="1">
    <source>
        <dbReference type="SAM" id="MobiDB-lite"/>
    </source>
</evidence>
<organism evidence="2 3">
    <name type="scientific">Phyllotreta striolata</name>
    <name type="common">Striped flea beetle</name>
    <name type="synonym">Crioceris striolata</name>
    <dbReference type="NCBI Taxonomy" id="444603"/>
    <lineage>
        <taxon>Eukaryota</taxon>
        <taxon>Metazoa</taxon>
        <taxon>Ecdysozoa</taxon>
        <taxon>Arthropoda</taxon>
        <taxon>Hexapoda</taxon>
        <taxon>Insecta</taxon>
        <taxon>Pterygota</taxon>
        <taxon>Neoptera</taxon>
        <taxon>Endopterygota</taxon>
        <taxon>Coleoptera</taxon>
        <taxon>Polyphaga</taxon>
        <taxon>Cucujiformia</taxon>
        <taxon>Chrysomeloidea</taxon>
        <taxon>Chrysomelidae</taxon>
        <taxon>Galerucinae</taxon>
        <taxon>Alticini</taxon>
        <taxon>Phyllotreta</taxon>
    </lineage>
</organism>
<proteinExistence type="predicted"/>
<keyword evidence="3" id="KW-1185">Reference proteome</keyword>
<protein>
    <submittedName>
        <fullName evidence="2">Uncharacterized protein</fullName>
    </submittedName>
</protein>
<feature type="region of interest" description="Disordered" evidence="1">
    <location>
        <begin position="229"/>
        <end position="254"/>
    </location>
</feature>
<feature type="region of interest" description="Disordered" evidence="1">
    <location>
        <begin position="55"/>
        <end position="75"/>
    </location>
</feature>
<evidence type="ECO:0000313" key="3">
    <source>
        <dbReference type="Proteomes" id="UP001153712"/>
    </source>
</evidence>
<evidence type="ECO:0000313" key="2">
    <source>
        <dbReference type="EMBL" id="CAG9855751.1"/>
    </source>
</evidence>